<organism evidence="1 2">
    <name type="scientific">Pseudofrankia asymbiotica</name>
    <dbReference type="NCBI Taxonomy" id="1834516"/>
    <lineage>
        <taxon>Bacteria</taxon>
        <taxon>Bacillati</taxon>
        <taxon>Actinomycetota</taxon>
        <taxon>Actinomycetes</taxon>
        <taxon>Frankiales</taxon>
        <taxon>Frankiaceae</taxon>
        <taxon>Pseudofrankia</taxon>
    </lineage>
</organism>
<protein>
    <recommendedName>
        <fullName evidence="3">Serine protease</fullName>
    </recommendedName>
</protein>
<name>A0A1V2I6M7_9ACTN</name>
<dbReference type="Pfam" id="PF13365">
    <property type="entry name" value="Trypsin_2"/>
    <property type="match status" value="1"/>
</dbReference>
<reference evidence="2" key="1">
    <citation type="submission" date="2016-10" db="EMBL/GenBank/DDBJ databases">
        <title>Frankia sp. NRRL B-16386 Genome sequencing.</title>
        <authorList>
            <person name="Ghodhbane-Gtari F."/>
            <person name="Swanson E."/>
            <person name="Gueddou A."/>
            <person name="Hezbri K."/>
            <person name="Ktari K."/>
            <person name="Nouioui I."/>
            <person name="Morris K."/>
            <person name="Simpson S."/>
            <person name="Abebe-Akele F."/>
            <person name="Thomas K."/>
            <person name="Gtari M."/>
            <person name="Tisa L.S."/>
        </authorList>
    </citation>
    <scope>NUCLEOTIDE SEQUENCE [LARGE SCALE GENOMIC DNA]</scope>
    <source>
        <strain evidence="2">NRRL B-16386</strain>
    </source>
</reference>
<proteinExistence type="predicted"/>
<accession>A0A1V2I6M7</accession>
<dbReference type="AlphaFoldDB" id="A0A1V2I6M7"/>
<dbReference type="InterPro" id="IPR043504">
    <property type="entry name" value="Peptidase_S1_PA_chymotrypsin"/>
</dbReference>
<evidence type="ECO:0000313" key="1">
    <source>
        <dbReference type="EMBL" id="ONH27261.1"/>
    </source>
</evidence>
<dbReference type="Proteomes" id="UP000188929">
    <property type="component" value="Unassembled WGS sequence"/>
</dbReference>
<dbReference type="InterPro" id="IPR009003">
    <property type="entry name" value="Peptidase_S1_PA"/>
</dbReference>
<evidence type="ECO:0000313" key="2">
    <source>
        <dbReference type="Proteomes" id="UP000188929"/>
    </source>
</evidence>
<evidence type="ECO:0008006" key="3">
    <source>
        <dbReference type="Google" id="ProtNLM"/>
    </source>
</evidence>
<dbReference type="SUPFAM" id="SSF50494">
    <property type="entry name" value="Trypsin-like serine proteases"/>
    <property type="match status" value="1"/>
</dbReference>
<keyword evidence="2" id="KW-1185">Reference proteome</keyword>
<dbReference type="EMBL" id="MOMC01000046">
    <property type="protein sequence ID" value="ONH27261.1"/>
    <property type="molecule type" value="Genomic_DNA"/>
</dbReference>
<sequence length="650" mass="71617">MGTGFFVAPATVLTCAHVAADAEPGTLGIWIGREWYAAELRFARPQPLPPDRIAAFPDLAVLQVAAAPADHACVWLGERWPDDDAGLHAYGFERLYTDELVESTRMYRAAGETTIRGGLALRFLGDEADEGMSGSPLLDGTTGEVCAMVKSARQRGTERGGVGIVLADALRELPVELRNEIRRAHDRWHADKGVWTRILQDLTGARESDRARRGLRDDDRPLLRISARTALFGALAGLPAPVSALAEARAMLPDLLPGDTADEAQDISDYRDVVRYLDTASQGRRGELHPLPDFLRQLVARYGDSHRDAAGTLWNTAEIIAQERGERPLLGSRPSPGGRGTAHRSVIVKVASYGNDLSRYQLSFAFDEDGTEVSRELEQAPLSEQALWGRARERLSVFLDELGAQSDVIVRFLLTGRLLRECDQRFEDWQLWAGTPWRLGERHPVVVGALEPFGPEGLLDPVTMRAAERERAARWTALHRATTALPTANARCVDNGSAEIRDNPETWDTWYGSQVAADALVLLQARPRDEPAWLALAAGVLNGLAIAFWPREDCDDASRCGSIGRCSGANFQRDLASELDGTLADAIPGRSIKIRRKRRVDGRPGLVFFWNKPTQPFRYVTPEDLPVARHEVVPLDRGLDESVPASREPH</sequence>
<dbReference type="STRING" id="1834516.BL253_22065"/>
<comment type="caution">
    <text evidence="1">The sequence shown here is derived from an EMBL/GenBank/DDBJ whole genome shotgun (WGS) entry which is preliminary data.</text>
</comment>
<gene>
    <name evidence="1" type="ORF">BL253_22065</name>
</gene>
<dbReference type="Gene3D" id="2.40.10.10">
    <property type="entry name" value="Trypsin-like serine proteases"/>
    <property type="match status" value="1"/>
</dbReference>